<evidence type="ECO:0000259" key="10">
    <source>
        <dbReference type="Pfam" id="PF21639"/>
    </source>
</evidence>
<evidence type="ECO:0000256" key="1">
    <source>
        <dbReference type="ARBA" id="ARBA00004123"/>
    </source>
</evidence>
<evidence type="ECO:0000256" key="5">
    <source>
        <dbReference type="ARBA" id="ARBA00022840"/>
    </source>
</evidence>
<dbReference type="SUPFAM" id="SSF52540">
    <property type="entry name" value="P-loop containing nucleoside triphosphate hydrolases"/>
    <property type="match status" value="1"/>
</dbReference>
<evidence type="ECO:0008006" key="13">
    <source>
        <dbReference type="Google" id="ProtNLM"/>
    </source>
</evidence>
<dbReference type="Pfam" id="PF21639">
    <property type="entry name" value="ORC5_lid"/>
    <property type="match status" value="1"/>
</dbReference>
<evidence type="ECO:0000256" key="3">
    <source>
        <dbReference type="ARBA" id="ARBA00022705"/>
    </source>
</evidence>
<dbReference type="Proteomes" id="UP000800235">
    <property type="component" value="Unassembled WGS sequence"/>
</dbReference>
<keyword evidence="5" id="KW-0067">ATP-binding</keyword>
<dbReference type="Gene3D" id="1.10.8.60">
    <property type="match status" value="1"/>
</dbReference>
<dbReference type="InterPro" id="IPR027417">
    <property type="entry name" value="P-loop_NTPase"/>
</dbReference>
<dbReference type="GO" id="GO:0005664">
    <property type="term" value="C:nuclear origin of replication recognition complex"/>
    <property type="evidence" value="ECO:0007669"/>
    <property type="project" value="TreeGrafter"/>
</dbReference>
<dbReference type="InterPro" id="IPR047088">
    <property type="entry name" value="ORC5_C"/>
</dbReference>
<evidence type="ECO:0000256" key="2">
    <source>
        <dbReference type="ARBA" id="ARBA00006269"/>
    </source>
</evidence>
<evidence type="ECO:0000256" key="4">
    <source>
        <dbReference type="ARBA" id="ARBA00022741"/>
    </source>
</evidence>
<dbReference type="InterPro" id="IPR041664">
    <property type="entry name" value="AAA_16"/>
</dbReference>
<dbReference type="Gene3D" id="3.40.50.300">
    <property type="entry name" value="P-loop containing nucleotide triphosphate hydrolases"/>
    <property type="match status" value="1"/>
</dbReference>
<proteinExistence type="inferred from homology"/>
<dbReference type="PANTHER" id="PTHR12705:SF0">
    <property type="entry name" value="ORIGIN RECOGNITION COMPLEX SUBUNIT 5"/>
    <property type="match status" value="1"/>
</dbReference>
<dbReference type="GO" id="GO:0003688">
    <property type="term" value="F:DNA replication origin binding"/>
    <property type="evidence" value="ECO:0007669"/>
    <property type="project" value="TreeGrafter"/>
</dbReference>
<evidence type="ECO:0000259" key="8">
    <source>
        <dbReference type="Pfam" id="PF13191"/>
    </source>
</evidence>
<dbReference type="InterPro" id="IPR020796">
    <property type="entry name" value="ORC5"/>
</dbReference>
<comment type="caution">
    <text evidence="11">The sequence shown here is derived from an EMBL/GenBank/DDBJ whole genome shotgun (WGS) entry which is preliminary data.</text>
</comment>
<name>A0A9P4NME7_9PEZI</name>
<feature type="domain" description="ORC5 lid" evidence="10">
    <location>
        <begin position="224"/>
        <end position="283"/>
    </location>
</feature>
<dbReference type="EMBL" id="MU007062">
    <property type="protein sequence ID" value="KAF2427180.1"/>
    <property type="molecule type" value="Genomic_DNA"/>
</dbReference>
<dbReference type="Pfam" id="PF13191">
    <property type="entry name" value="AAA_16"/>
    <property type="match status" value="1"/>
</dbReference>
<evidence type="ECO:0000313" key="11">
    <source>
        <dbReference type="EMBL" id="KAF2427180.1"/>
    </source>
</evidence>
<keyword evidence="12" id="KW-1185">Reference proteome</keyword>
<comment type="similarity">
    <text evidence="2">Belongs to the ORC5 family.</text>
</comment>
<dbReference type="GO" id="GO:0006270">
    <property type="term" value="P:DNA replication initiation"/>
    <property type="evidence" value="ECO:0007669"/>
    <property type="project" value="TreeGrafter"/>
</dbReference>
<dbReference type="PANTHER" id="PTHR12705">
    <property type="entry name" value="ORIGIN RECOGNITION COMPLEX SUBUNIT 5"/>
    <property type="match status" value="1"/>
</dbReference>
<comment type="subcellular location">
    <subcellularLocation>
        <location evidence="1">Nucleus</location>
    </subcellularLocation>
</comment>
<keyword evidence="6" id="KW-0539">Nucleus</keyword>
<dbReference type="InterPro" id="IPR048866">
    <property type="entry name" value="ORC5_lid"/>
</dbReference>
<protein>
    <recommendedName>
        <fullName evidence="13">Orc1-like AAA ATPase domain-containing protein</fullName>
    </recommendedName>
</protein>
<accession>A0A9P4NME7</accession>
<sequence length="453" mass="50568">MLPDELLLETLVGQFPCRESQIQILGTFFNPSFPTPPCVVLHGLEATGKSSITKSILKSSEIPHAIVDSRECITGRQLMERALASCLDAISDIEDVDLSAFWRCENLSALQVHLELLLQNQKRFILVFDGIDKQREASPTLLPALARFGEIIPCLSIVFIISVPSPRSFHTAGIPHVHFPPYTRDECIRILSLSPPQIFEDGIDNEVNPDYDEEKAAEDDAFVWSRFCNIVWESLASNAACNLASFRAVCDKLWRPFVAPIVKGDFGTRNLPRLVVHTKPLFQNEDVLMNSIVRRDPTKTTKPIITHELPFHSKWVLCAAYLASYNPPRHDQIFFMKASEKKRKKKGGDGARGKASKHRKIPRSLLAPSPIPLDRLLAVLHSILPHSLPQNADILTQLATLSSLRLLQRAGVAGSDVLDPACKWRVNCGWDYVVALGRSIGLEMRDYLASGQD</sequence>
<feature type="domain" description="Origin recognition complex subunit 5 C-terminal" evidence="9">
    <location>
        <begin position="309"/>
        <end position="448"/>
    </location>
</feature>
<evidence type="ECO:0000313" key="12">
    <source>
        <dbReference type="Proteomes" id="UP000800235"/>
    </source>
</evidence>
<feature type="domain" description="Orc1-like AAA ATPase" evidence="8">
    <location>
        <begin position="14"/>
        <end position="150"/>
    </location>
</feature>
<organism evidence="11 12">
    <name type="scientific">Tothia fuscella</name>
    <dbReference type="NCBI Taxonomy" id="1048955"/>
    <lineage>
        <taxon>Eukaryota</taxon>
        <taxon>Fungi</taxon>
        <taxon>Dikarya</taxon>
        <taxon>Ascomycota</taxon>
        <taxon>Pezizomycotina</taxon>
        <taxon>Dothideomycetes</taxon>
        <taxon>Pleosporomycetidae</taxon>
        <taxon>Venturiales</taxon>
        <taxon>Cylindrosympodiaceae</taxon>
        <taxon>Tothia</taxon>
    </lineage>
</organism>
<evidence type="ECO:0000256" key="6">
    <source>
        <dbReference type="ARBA" id="ARBA00023242"/>
    </source>
</evidence>
<evidence type="ECO:0000259" key="9">
    <source>
        <dbReference type="Pfam" id="PF14630"/>
    </source>
</evidence>
<keyword evidence="3" id="KW-0235">DNA replication</keyword>
<feature type="region of interest" description="Disordered" evidence="7">
    <location>
        <begin position="340"/>
        <end position="360"/>
    </location>
</feature>
<dbReference type="AlphaFoldDB" id="A0A9P4NME7"/>
<reference evidence="11" key="1">
    <citation type="journal article" date="2020" name="Stud. Mycol.">
        <title>101 Dothideomycetes genomes: a test case for predicting lifestyles and emergence of pathogens.</title>
        <authorList>
            <person name="Haridas S."/>
            <person name="Albert R."/>
            <person name="Binder M."/>
            <person name="Bloem J."/>
            <person name="Labutti K."/>
            <person name="Salamov A."/>
            <person name="Andreopoulos B."/>
            <person name="Baker S."/>
            <person name="Barry K."/>
            <person name="Bills G."/>
            <person name="Bluhm B."/>
            <person name="Cannon C."/>
            <person name="Castanera R."/>
            <person name="Culley D."/>
            <person name="Daum C."/>
            <person name="Ezra D."/>
            <person name="Gonzalez J."/>
            <person name="Henrissat B."/>
            <person name="Kuo A."/>
            <person name="Liang C."/>
            <person name="Lipzen A."/>
            <person name="Lutzoni F."/>
            <person name="Magnuson J."/>
            <person name="Mondo S."/>
            <person name="Nolan M."/>
            <person name="Ohm R."/>
            <person name="Pangilinan J."/>
            <person name="Park H.-J."/>
            <person name="Ramirez L."/>
            <person name="Alfaro M."/>
            <person name="Sun H."/>
            <person name="Tritt A."/>
            <person name="Yoshinaga Y."/>
            <person name="Zwiers L.-H."/>
            <person name="Turgeon B."/>
            <person name="Goodwin S."/>
            <person name="Spatafora J."/>
            <person name="Crous P."/>
            <person name="Grigoriev I."/>
        </authorList>
    </citation>
    <scope>NUCLEOTIDE SEQUENCE</scope>
    <source>
        <strain evidence="11">CBS 130266</strain>
    </source>
</reference>
<keyword evidence="4" id="KW-0547">Nucleotide-binding</keyword>
<dbReference type="Pfam" id="PF14630">
    <property type="entry name" value="ORC5_C"/>
    <property type="match status" value="1"/>
</dbReference>
<gene>
    <name evidence="11" type="ORF">EJ08DRAFT_593322</name>
</gene>
<dbReference type="OrthoDB" id="365981at2759"/>
<evidence type="ECO:0000256" key="7">
    <source>
        <dbReference type="SAM" id="MobiDB-lite"/>
    </source>
</evidence>